<dbReference type="Pfam" id="PF17863">
    <property type="entry name" value="AAA_lid_2"/>
    <property type="match status" value="1"/>
</dbReference>
<dbReference type="FunFam" id="3.40.50.300:FF:000640">
    <property type="entry name" value="MoxR family ATPase"/>
    <property type="match status" value="1"/>
</dbReference>
<name>A0A2Z4Y4C0_SUMC1</name>
<dbReference type="EMBL" id="CP030759">
    <property type="protein sequence ID" value="AXA36000.1"/>
    <property type="molecule type" value="Genomic_DNA"/>
</dbReference>
<dbReference type="InterPro" id="IPR050764">
    <property type="entry name" value="CbbQ/NirQ/NorQ/GpvN"/>
</dbReference>
<evidence type="ECO:0000313" key="5">
    <source>
        <dbReference type="EMBL" id="AXA36000.1"/>
    </source>
</evidence>
<dbReference type="KEGG" id="schv:BRCON_1223"/>
<dbReference type="InterPro" id="IPR041628">
    <property type="entry name" value="ChlI/MoxR_AAA_lid"/>
</dbReference>
<dbReference type="PANTHER" id="PTHR42759:SF1">
    <property type="entry name" value="MAGNESIUM-CHELATASE SUBUNIT CHLD"/>
    <property type="match status" value="1"/>
</dbReference>
<dbReference type="InterPro" id="IPR002078">
    <property type="entry name" value="Sigma_54_int"/>
</dbReference>
<dbReference type="PROSITE" id="PS50045">
    <property type="entry name" value="SIGMA54_INTERACT_4"/>
    <property type="match status" value="1"/>
</dbReference>
<dbReference type="GO" id="GO:0006355">
    <property type="term" value="P:regulation of DNA-templated transcription"/>
    <property type="evidence" value="ECO:0007669"/>
    <property type="project" value="InterPro"/>
</dbReference>
<protein>
    <submittedName>
        <fullName evidence="5">MoxR-like ATPase in aerotolerance operon</fullName>
    </submittedName>
</protein>
<organism evidence="5 6">
    <name type="scientific">Sumerlaea chitinivorans</name>
    <dbReference type="NCBI Taxonomy" id="2250252"/>
    <lineage>
        <taxon>Bacteria</taxon>
        <taxon>Candidatus Sumerlaeota</taxon>
        <taxon>Candidatus Sumerlaeia</taxon>
        <taxon>Candidatus Sumerlaeales</taxon>
        <taxon>Candidatus Sumerlaeaceae</taxon>
        <taxon>Candidatus Sumerlaea</taxon>
    </lineage>
</organism>
<dbReference type="InterPro" id="IPR027417">
    <property type="entry name" value="P-loop_NTPase"/>
</dbReference>
<gene>
    <name evidence="5" type="ORF">BRCON_1223</name>
</gene>
<evidence type="ECO:0000313" key="6">
    <source>
        <dbReference type="Proteomes" id="UP000262583"/>
    </source>
</evidence>
<dbReference type="AlphaFoldDB" id="A0A2Z4Y4C0"/>
<evidence type="ECO:0000256" key="2">
    <source>
        <dbReference type="ARBA" id="ARBA00022840"/>
    </source>
</evidence>
<sequence>MNSDIQAITERVKGEHPSIERVLAEIGKVIVGQKPMIERLLIGLLTNGHVLLEGVPGLAKTLAVRTLARTIRAHFQRIQFTPDLLPADLIGTLIYNQKDGTFTPRKGPIFANLILADEVNRAPAKVQSALLEAMQEHQVTIGDTTYSLPEPFLVLATQNPIEQEGTYPLPEAQVDRFMLKLRIFYPNKSEEKRILDRMTEGDGTLAGGGEKMLADPLQEFNVEPVVSTEDIMRMRGVVRQIYVDEKVKNYILDVIFATRQPAEYKLDIAPYIKYGASPRATIALTMAAKAYAFLRGRGHVTPDDVKTVAADVLRHRIILTYEAEAEDVTSEAIIRAIFEQVPVP</sequence>
<dbReference type="Pfam" id="PF07726">
    <property type="entry name" value="AAA_3"/>
    <property type="match status" value="1"/>
</dbReference>
<keyword evidence="1" id="KW-0547">Nucleotide-binding</keyword>
<dbReference type="Proteomes" id="UP000262583">
    <property type="component" value="Chromosome"/>
</dbReference>
<accession>A0A2Z4Y4C0</accession>
<dbReference type="PANTHER" id="PTHR42759">
    <property type="entry name" value="MOXR FAMILY PROTEIN"/>
    <property type="match status" value="1"/>
</dbReference>
<dbReference type="Gene3D" id="1.10.8.80">
    <property type="entry name" value="Magnesium chelatase subunit I, C-Terminal domain"/>
    <property type="match status" value="1"/>
</dbReference>
<keyword evidence="2" id="KW-0067">ATP-binding</keyword>
<evidence type="ECO:0000256" key="3">
    <source>
        <dbReference type="ARBA" id="ARBA00061607"/>
    </source>
</evidence>
<dbReference type="Gene3D" id="3.40.50.300">
    <property type="entry name" value="P-loop containing nucleotide triphosphate hydrolases"/>
    <property type="match status" value="1"/>
</dbReference>
<dbReference type="GO" id="GO:0005524">
    <property type="term" value="F:ATP binding"/>
    <property type="evidence" value="ECO:0007669"/>
    <property type="project" value="UniProtKB-KW"/>
</dbReference>
<dbReference type="SUPFAM" id="SSF52540">
    <property type="entry name" value="P-loop containing nucleoside triphosphate hydrolases"/>
    <property type="match status" value="1"/>
</dbReference>
<evidence type="ECO:0000259" key="4">
    <source>
        <dbReference type="PROSITE" id="PS50045"/>
    </source>
</evidence>
<proteinExistence type="inferred from homology"/>
<reference evidence="5 6" key="1">
    <citation type="submission" date="2018-05" db="EMBL/GenBank/DDBJ databases">
        <title>A metagenomic window into the 2 km-deep terrestrial subsurface aquifer revealed taxonomically and functionally diverse microbial community comprising novel uncultured bacterial lineages.</title>
        <authorList>
            <person name="Kadnikov V.V."/>
            <person name="Mardanov A.V."/>
            <person name="Beletsky A.V."/>
            <person name="Banks D."/>
            <person name="Pimenov N.V."/>
            <person name="Frank Y.A."/>
            <person name="Karnachuk O.V."/>
            <person name="Ravin N.V."/>
        </authorList>
    </citation>
    <scope>NUCLEOTIDE SEQUENCE [LARGE SCALE GENOMIC DNA]</scope>
    <source>
        <strain evidence="5">BY</strain>
    </source>
</reference>
<dbReference type="PIRSF" id="PIRSF002849">
    <property type="entry name" value="AAA_ATPase_chaperone_MoxR_prd"/>
    <property type="match status" value="1"/>
</dbReference>
<evidence type="ECO:0000256" key="1">
    <source>
        <dbReference type="ARBA" id="ARBA00022741"/>
    </source>
</evidence>
<comment type="similarity">
    <text evidence="3">Belongs to the MoxR family.</text>
</comment>
<dbReference type="GO" id="GO:0016887">
    <property type="term" value="F:ATP hydrolysis activity"/>
    <property type="evidence" value="ECO:0007669"/>
    <property type="project" value="InterPro"/>
</dbReference>
<dbReference type="InterPro" id="IPR011703">
    <property type="entry name" value="ATPase_AAA-3"/>
</dbReference>
<feature type="domain" description="Sigma-54 factor interaction" evidence="4">
    <location>
        <begin position="12"/>
        <end position="159"/>
    </location>
</feature>